<gene>
    <name evidence="1" type="ORF">E2986_12112</name>
</gene>
<proteinExistence type="predicted"/>
<dbReference type="EMBL" id="WNWW01000852">
    <property type="protein sequence ID" value="KAF3421532.1"/>
    <property type="molecule type" value="Genomic_DNA"/>
</dbReference>
<accession>A0A833RR20</accession>
<protein>
    <submittedName>
        <fullName evidence="1">Uncharacterized protein</fullName>
    </submittedName>
</protein>
<evidence type="ECO:0000313" key="2">
    <source>
        <dbReference type="Proteomes" id="UP000655588"/>
    </source>
</evidence>
<dbReference type="Proteomes" id="UP000655588">
    <property type="component" value="Unassembled WGS sequence"/>
</dbReference>
<dbReference type="AlphaFoldDB" id="A0A833RR20"/>
<reference evidence="1" key="1">
    <citation type="submission" date="2019-11" db="EMBL/GenBank/DDBJ databases">
        <title>The nuclear and mitochondrial genomes of Frieseomelitta varia - a highly eusocial stingless bee (Meliponini) with a permanently sterile worker caste.</title>
        <authorList>
            <person name="Freitas F.C.P."/>
            <person name="Lourenco A.P."/>
            <person name="Nunes F.M.F."/>
            <person name="Paschoal A.R."/>
            <person name="Abreu F.C.P."/>
            <person name="Barbin F.O."/>
            <person name="Bataglia L."/>
            <person name="Cardoso-Junior C.A.M."/>
            <person name="Cervoni M.S."/>
            <person name="Silva S.R."/>
            <person name="Dalarmi F."/>
            <person name="Del Lama M.A."/>
            <person name="Depintor T.S."/>
            <person name="Ferreira K.M."/>
            <person name="Goria P.S."/>
            <person name="Jaskot M.C."/>
            <person name="Lago D.C."/>
            <person name="Luna-Lucena D."/>
            <person name="Moda L.M."/>
            <person name="Nascimento L."/>
            <person name="Pedrino M."/>
            <person name="Rabico F.O."/>
            <person name="Sanches F.C."/>
            <person name="Santos D.E."/>
            <person name="Santos C.G."/>
            <person name="Vieira J."/>
            <person name="Lopes T.F."/>
            <person name="Barchuk A.R."/>
            <person name="Hartfelder K."/>
            <person name="Simoes Z.L.P."/>
            <person name="Bitondi M.M.G."/>
            <person name="Pinheiro D.G."/>
        </authorList>
    </citation>
    <scope>NUCLEOTIDE SEQUENCE</scope>
    <source>
        <strain evidence="1">USP_RPSP 00005682</strain>
        <tissue evidence="1">Whole individual</tissue>
    </source>
</reference>
<sequence>MGKLLSNIYLTKFSMRISYTKYDINPPSQRIKFQLESLFTRLKQEPILMDMIHADNERQQDRNRYININKNNTIIKTHVFHSAYAQCEKNYSFYAARTGQGYIAKFIQDSNCSENVKCCDFLCIRRFGGCSASLNSKCHDTCKLCMLTFSKR</sequence>
<comment type="caution">
    <text evidence="1">The sequence shown here is derived from an EMBL/GenBank/DDBJ whole genome shotgun (WGS) entry which is preliminary data.</text>
</comment>
<name>A0A833RR20_9HYME</name>
<keyword evidence="2" id="KW-1185">Reference proteome</keyword>
<evidence type="ECO:0000313" key="1">
    <source>
        <dbReference type="EMBL" id="KAF3421532.1"/>
    </source>
</evidence>
<organism evidence="1 2">
    <name type="scientific">Frieseomelitta varia</name>
    <dbReference type="NCBI Taxonomy" id="561572"/>
    <lineage>
        <taxon>Eukaryota</taxon>
        <taxon>Metazoa</taxon>
        <taxon>Ecdysozoa</taxon>
        <taxon>Arthropoda</taxon>
        <taxon>Hexapoda</taxon>
        <taxon>Insecta</taxon>
        <taxon>Pterygota</taxon>
        <taxon>Neoptera</taxon>
        <taxon>Endopterygota</taxon>
        <taxon>Hymenoptera</taxon>
        <taxon>Apocrita</taxon>
        <taxon>Aculeata</taxon>
        <taxon>Apoidea</taxon>
        <taxon>Anthophila</taxon>
        <taxon>Apidae</taxon>
        <taxon>Frieseomelitta</taxon>
    </lineage>
</organism>